<dbReference type="EMBL" id="ML170262">
    <property type="protein sequence ID" value="TDL15768.1"/>
    <property type="molecule type" value="Genomic_DNA"/>
</dbReference>
<dbReference type="InterPro" id="IPR002625">
    <property type="entry name" value="Smr_dom"/>
</dbReference>
<dbReference type="InterPro" id="IPR036063">
    <property type="entry name" value="Smr_dom_sf"/>
</dbReference>
<feature type="compositionally biased region" description="Basic and acidic residues" evidence="1">
    <location>
        <begin position="19"/>
        <end position="37"/>
    </location>
</feature>
<proteinExistence type="predicted"/>
<feature type="compositionally biased region" description="Polar residues" evidence="1">
    <location>
        <begin position="1"/>
        <end position="10"/>
    </location>
</feature>
<dbReference type="VEuPathDB" id="FungiDB:BD410DRAFT_796042"/>
<evidence type="ECO:0000259" key="2">
    <source>
        <dbReference type="PROSITE" id="PS50828"/>
    </source>
</evidence>
<organism evidence="3 4">
    <name type="scientific">Rickenella mellea</name>
    <dbReference type="NCBI Taxonomy" id="50990"/>
    <lineage>
        <taxon>Eukaryota</taxon>
        <taxon>Fungi</taxon>
        <taxon>Dikarya</taxon>
        <taxon>Basidiomycota</taxon>
        <taxon>Agaricomycotina</taxon>
        <taxon>Agaricomycetes</taxon>
        <taxon>Hymenochaetales</taxon>
        <taxon>Rickenellaceae</taxon>
        <taxon>Rickenella</taxon>
    </lineage>
</organism>
<protein>
    <submittedName>
        <fullName evidence="3">DUF1771-domain-containing protein</fullName>
    </submittedName>
</protein>
<feature type="domain" description="Smr" evidence="2">
    <location>
        <begin position="97"/>
        <end position="173"/>
    </location>
</feature>
<keyword evidence="4" id="KW-1185">Reference proteome</keyword>
<dbReference type="Proteomes" id="UP000294933">
    <property type="component" value="Unassembled WGS sequence"/>
</dbReference>
<evidence type="ECO:0000313" key="4">
    <source>
        <dbReference type="Proteomes" id="UP000294933"/>
    </source>
</evidence>
<feature type="region of interest" description="Disordered" evidence="1">
    <location>
        <begin position="1"/>
        <end position="44"/>
    </location>
</feature>
<dbReference type="Gene3D" id="3.30.1370.110">
    <property type="match status" value="1"/>
</dbReference>
<dbReference type="STRING" id="50990.A0A4Y7PKX4"/>
<accession>A0A4Y7PKX4</accession>
<dbReference type="Pfam" id="PF01713">
    <property type="entry name" value="Smr"/>
    <property type="match status" value="1"/>
</dbReference>
<dbReference type="SUPFAM" id="SSF160443">
    <property type="entry name" value="SMR domain-like"/>
    <property type="match status" value="1"/>
</dbReference>
<dbReference type="SMART" id="SM00463">
    <property type="entry name" value="SMR"/>
    <property type="match status" value="1"/>
</dbReference>
<dbReference type="PROSITE" id="PS50828">
    <property type="entry name" value="SMR"/>
    <property type="match status" value="1"/>
</dbReference>
<dbReference type="AlphaFoldDB" id="A0A4Y7PKX4"/>
<dbReference type="InterPro" id="IPR053020">
    <property type="entry name" value="Smr_domain_protein"/>
</dbReference>
<name>A0A4Y7PKX4_9AGAM</name>
<gene>
    <name evidence="3" type="ORF">BD410DRAFT_796042</name>
</gene>
<evidence type="ECO:0000256" key="1">
    <source>
        <dbReference type="SAM" id="MobiDB-lite"/>
    </source>
</evidence>
<reference evidence="3 4" key="1">
    <citation type="submission" date="2018-06" db="EMBL/GenBank/DDBJ databases">
        <title>A transcriptomic atlas of mushroom development highlights an independent origin of complex multicellularity.</title>
        <authorList>
            <consortium name="DOE Joint Genome Institute"/>
            <person name="Krizsan K."/>
            <person name="Almasi E."/>
            <person name="Merenyi Z."/>
            <person name="Sahu N."/>
            <person name="Viragh M."/>
            <person name="Koszo T."/>
            <person name="Mondo S."/>
            <person name="Kiss B."/>
            <person name="Balint B."/>
            <person name="Kues U."/>
            <person name="Barry K."/>
            <person name="Hegedus J.C."/>
            <person name="Henrissat B."/>
            <person name="Johnson J."/>
            <person name="Lipzen A."/>
            <person name="Ohm R."/>
            <person name="Nagy I."/>
            <person name="Pangilinan J."/>
            <person name="Yan J."/>
            <person name="Xiong Y."/>
            <person name="Grigoriev I.V."/>
            <person name="Hibbett D.S."/>
            <person name="Nagy L.G."/>
        </authorList>
    </citation>
    <scope>NUCLEOTIDE SEQUENCE [LARGE SCALE GENOMIC DNA]</scope>
    <source>
        <strain evidence="3 4">SZMC22713</strain>
    </source>
</reference>
<dbReference type="SMART" id="SM01162">
    <property type="entry name" value="DUF1771"/>
    <property type="match status" value="1"/>
</dbReference>
<dbReference type="PANTHER" id="PTHR47417:SF1">
    <property type="entry name" value="SMR DOMAIN-CONTAINING PROTEIN YPL199C"/>
    <property type="match status" value="1"/>
</dbReference>
<dbReference type="InterPro" id="IPR013899">
    <property type="entry name" value="DUF1771"/>
</dbReference>
<dbReference type="PANTHER" id="PTHR47417">
    <property type="entry name" value="SMR DOMAIN-CONTAINING PROTEIN YPL199C"/>
    <property type="match status" value="1"/>
</dbReference>
<dbReference type="Pfam" id="PF08590">
    <property type="entry name" value="DUF1771"/>
    <property type="match status" value="1"/>
</dbReference>
<dbReference type="OrthoDB" id="3231855at2759"/>
<sequence length="188" mass="20904">MGNFLSNIHSSYPAGDVDDAQKWRDKASDEAKRKSDAFQRSQEAWRAGRKADAKALSNEGKQHAASMVQYNERAAAEIFAHYNPPPYGQTAAYLEQVDLHGLYVEEALKYAEKHILACRKVHRTTTVLITGRGNRSKDGLARIKPAIEAFLKKENLRAIADVPNQGCVTVEIDVPNNKAGWADSCFIM</sequence>
<evidence type="ECO:0000313" key="3">
    <source>
        <dbReference type="EMBL" id="TDL15768.1"/>
    </source>
</evidence>